<dbReference type="EMBL" id="LAVV01014171">
    <property type="protein sequence ID" value="KNZ44983.1"/>
    <property type="molecule type" value="Genomic_DNA"/>
</dbReference>
<gene>
    <name evidence="1" type="ORF">VP01_860g4</name>
</gene>
<protein>
    <submittedName>
        <fullName evidence="1">Uncharacterized protein</fullName>
    </submittedName>
</protein>
<dbReference type="VEuPathDB" id="FungiDB:VP01_860g4"/>
<proteinExistence type="predicted"/>
<sequence length="109" mass="12090">MKVQQNQSATVLSIDPQESMSACIPEIQDGQARASDTSKDHSQRIQELNEAIEYQHQMGMTEQRARLLTASHIAALDKEHTQTILKAIASMEGKTLSEVFEQFGLTSSD</sequence>
<dbReference type="AlphaFoldDB" id="A0A0L6U8W4"/>
<evidence type="ECO:0000313" key="2">
    <source>
        <dbReference type="Proteomes" id="UP000037035"/>
    </source>
</evidence>
<name>A0A0L6U8W4_9BASI</name>
<comment type="caution">
    <text evidence="1">The sequence shown here is derived from an EMBL/GenBank/DDBJ whole genome shotgun (WGS) entry which is preliminary data.</text>
</comment>
<evidence type="ECO:0000313" key="1">
    <source>
        <dbReference type="EMBL" id="KNZ44983.1"/>
    </source>
</evidence>
<dbReference type="OrthoDB" id="2502755at2759"/>
<keyword evidence="2" id="KW-1185">Reference proteome</keyword>
<organism evidence="1 2">
    <name type="scientific">Puccinia sorghi</name>
    <dbReference type="NCBI Taxonomy" id="27349"/>
    <lineage>
        <taxon>Eukaryota</taxon>
        <taxon>Fungi</taxon>
        <taxon>Dikarya</taxon>
        <taxon>Basidiomycota</taxon>
        <taxon>Pucciniomycotina</taxon>
        <taxon>Pucciniomycetes</taxon>
        <taxon>Pucciniales</taxon>
        <taxon>Pucciniaceae</taxon>
        <taxon>Puccinia</taxon>
    </lineage>
</organism>
<dbReference type="Proteomes" id="UP000037035">
    <property type="component" value="Unassembled WGS sequence"/>
</dbReference>
<accession>A0A0L6U8W4</accession>
<reference evidence="1 2" key="1">
    <citation type="submission" date="2015-08" db="EMBL/GenBank/DDBJ databases">
        <title>Next Generation Sequencing and Analysis of the Genome of Puccinia sorghi L Schw, the Causal Agent of Maize Common Rust.</title>
        <authorList>
            <person name="Rochi L."/>
            <person name="Burguener G."/>
            <person name="Darino M."/>
            <person name="Turjanski A."/>
            <person name="Kreff E."/>
            <person name="Dieguez M.J."/>
            <person name="Sacco F."/>
        </authorList>
    </citation>
    <scope>NUCLEOTIDE SEQUENCE [LARGE SCALE GENOMIC DNA]</scope>
    <source>
        <strain evidence="1 2">RO10H11247</strain>
    </source>
</reference>